<organism evidence="1 2">
    <name type="scientific">Sporolactobacillus putidus</name>
    <dbReference type="NCBI Taxonomy" id="492735"/>
    <lineage>
        <taxon>Bacteria</taxon>
        <taxon>Bacillati</taxon>
        <taxon>Bacillota</taxon>
        <taxon>Bacilli</taxon>
        <taxon>Bacillales</taxon>
        <taxon>Sporolactobacillaceae</taxon>
        <taxon>Sporolactobacillus</taxon>
    </lineage>
</organism>
<keyword evidence="1" id="KW-0808">Transferase</keyword>
<name>A0A917W394_9BACL</name>
<comment type="caution">
    <text evidence="1">The sequence shown here is derived from an EMBL/GenBank/DDBJ whole genome shotgun (WGS) entry which is preliminary data.</text>
</comment>
<accession>A0A917W394</accession>
<reference evidence="1" key="2">
    <citation type="submission" date="2020-09" db="EMBL/GenBank/DDBJ databases">
        <authorList>
            <person name="Sun Q."/>
            <person name="Ohkuma M."/>
        </authorList>
    </citation>
    <scope>NUCLEOTIDE SEQUENCE</scope>
    <source>
        <strain evidence="1">JCM 15325</strain>
    </source>
</reference>
<dbReference type="PANTHER" id="PTHR12526">
    <property type="entry name" value="GLYCOSYLTRANSFERASE"/>
    <property type="match status" value="1"/>
</dbReference>
<evidence type="ECO:0000313" key="1">
    <source>
        <dbReference type="EMBL" id="GGL57253.1"/>
    </source>
</evidence>
<sequence>MRVCFFSDNLPPMRCGVGDYVSNLAKNISKDNEIYFATFTKRSNEKNVFVLRKNNYVKELINHVKKSDIDLVHFHIAYSITKNPILNLSYFRSVKILMKLGIKVVVTFHQFPNKDISRGLAYSINKNFSIKLINKVRYFVDYYFGKLYSRGIKYVDYVYVVDPKYIELISGVRNKAKISVLPVPSNIEKAKYTEEEMKIFKEKIGFKSTKDYISFFGMLYQEKGFEDILEIIRKTDYHLLYIGSLKFDNLYRKSLEKLINEYHIKDKIISTDYLTQNEVGMALQLGVASIFPFINGYSSKNGSVNAALTQGVFTITTTLDKNELGYDKRKNICFVEPHDVNSMIDAIQKYREIRITPKRGNLTSWEDVASRHVAIYRELLEEK</sequence>
<protein>
    <submittedName>
        <fullName evidence="1">Glycosyl transferase</fullName>
    </submittedName>
</protein>
<dbReference type="GO" id="GO:0016740">
    <property type="term" value="F:transferase activity"/>
    <property type="evidence" value="ECO:0007669"/>
    <property type="project" value="UniProtKB-KW"/>
</dbReference>
<gene>
    <name evidence="1" type="ORF">GCM10007968_21590</name>
</gene>
<proteinExistence type="predicted"/>
<dbReference type="AlphaFoldDB" id="A0A917W394"/>
<keyword evidence="2" id="KW-1185">Reference proteome</keyword>
<dbReference type="RefSeq" id="WP_229727573.1">
    <property type="nucleotide sequence ID" value="NZ_BMOK01000008.1"/>
</dbReference>
<evidence type="ECO:0000313" key="2">
    <source>
        <dbReference type="Proteomes" id="UP000654670"/>
    </source>
</evidence>
<reference evidence="1" key="1">
    <citation type="journal article" date="2014" name="Int. J. Syst. Evol. Microbiol.">
        <title>Complete genome sequence of Corynebacterium casei LMG S-19264T (=DSM 44701T), isolated from a smear-ripened cheese.</title>
        <authorList>
            <consortium name="US DOE Joint Genome Institute (JGI-PGF)"/>
            <person name="Walter F."/>
            <person name="Albersmeier A."/>
            <person name="Kalinowski J."/>
            <person name="Ruckert C."/>
        </authorList>
    </citation>
    <scope>NUCLEOTIDE SEQUENCE</scope>
    <source>
        <strain evidence="1">JCM 15325</strain>
    </source>
</reference>
<dbReference type="SUPFAM" id="SSF53756">
    <property type="entry name" value="UDP-Glycosyltransferase/glycogen phosphorylase"/>
    <property type="match status" value="1"/>
</dbReference>
<dbReference type="Gene3D" id="3.40.50.2000">
    <property type="entry name" value="Glycogen Phosphorylase B"/>
    <property type="match status" value="2"/>
</dbReference>
<dbReference type="Proteomes" id="UP000654670">
    <property type="component" value="Unassembled WGS sequence"/>
</dbReference>
<dbReference type="EMBL" id="BMOK01000008">
    <property type="protein sequence ID" value="GGL57253.1"/>
    <property type="molecule type" value="Genomic_DNA"/>
</dbReference>